<feature type="domain" description="Gfo/Idh/MocA-like oxidoreductase N-terminal" evidence="3">
    <location>
        <begin position="3"/>
        <end position="113"/>
    </location>
</feature>
<feature type="domain" description="Gfo/Idh/MocA-like oxidoreductase C-terminal" evidence="4">
    <location>
        <begin position="126"/>
        <end position="395"/>
    </location>
</feature>
<organism evidence="5 6">
    <name type="scientific">Actinomadura barringtoniae</name>
    <dbReference type="NCBI Taxonomy" id="1427535"/>
    <lineage>
        <taxon>Bacteria</taxon>
        <taxon>Bacillati</taxon>
        <taxon>Actinomycetota</taxon>
        <taxon>Actinomycetes</taxon>
        <taxon>Streptosporangiales</taxon>
        <taxon>Thermomonosporaceae</taxon>
        <taxon>Actinomadura</taxon>
    </lineage>
</organism>
<evidence type="ECO:0000259" key="3">
    <source>
        <dbReference type="Pfam" id="PF01408"/>
    </source>
</evidence>
<gene>
    <name evidence="5" type="ORF">J4573_17385</name>
</gene>
<dbReference type="PANTHER" id="PTHR43377">
    <property type="entry name" value="BILIVERDIN REDUCTASE A"/>
    <property type="match status" value="1"/>
</dbReference>
<dbReference type="InterPro" id="IPR051450">
    <property type="entry name" value="Gfo/Idh/MocA_Oxidoreductases"/>
</dbReference>
<dbReference type="SUPFAM" id="SSF51735">
    <property type="entry name" value="NAD(P)-binding Rossmann-fold domains"/>
    <property type="match status" value="1"/>
</dbReference>
<dbReference type="AlphaFoldDB" id="A0A939T239"/>
<dbReference type="PANTHER" id="PTHR43377:SF2">
    <property type="entry name" value="BINDING ROSSMANN FOLD OXIDOREDUCTASE, PUTATIVE (AFU_ORTHOLOGUE AFUA_4G00560)-RELATED"/>
    <property type="match status" value="1"/>
</dbReference>
<proteinExistence type="inferred from homology"/>
<dbReference type="InterPro" id="IPR000683">
    <property type="entry name" value="Gfo/Idh/MocA-like_OxRdtase_N"/>
</dbReference>
<dbReference type="Gene3D" id="3.30.360.10">
    <property type="entry name" value="Dihydrodipicolinate Reductase, domain 2"/>
    <property type="match status" value="1"/>
</dbReference>
<accession>A0A939T239</accession>
<comment type="caution">
    <text evidence="5">The sequence shown here is derived from an EMBL/GenBank/DDBJ whole genome shotgun (WGS) entry which is preliminary data.</text>
</comment>
<feature type="region of interest" description="Disordered" evidence="2">
    <location>
        <begin position="400"/>
        <end position="430"/>
    </location>
</feature>
<evidence type="ECO:0000256" key="2">
    <source>
        <dbReference type="SAM" id="MobiDB-lite"/>
    </source>
</evidence>
<dbReference type="Proteomes" id="UP000669179">
    <property type="component" value="Unassembled WGS sequence"/>
</dbReference>
<dbReference type="InterPro" id="IPR004104">
    <property type="entry name" value="Gfo/Idh/MocA-like_OxRdtase_C"/>
</dbReference>
<dbReference type="Pfam" id="PF01408">
    <property type="entry name" value="GFO_IDH_MocA"/>
    <property type="match status" value="1"/>
</dbReference>
<dbReference type="Gene3D" id="3.40.50.720">
    <property type="entry name" value="NAD(P)-binding Rossmann-like Domain"/>
    <property type="match status" value="1"/>
</dbReference>
<dbReference type="Pfam" id="PF02894">
    <property type="entry name" value="GFO_IDH_MocA_C"/>
    <property type="match status" value="1"/>
</dbReference>
<evidence type="ECO:0000259" key="4">
    <source>
        <dbReference type="Pfam" id="PF02894"/>
    </source>
</evidence>
<protein>
    <submittedName>
        <fullName evidence="5">Gfo/Idh/MocA family oxidoreductase</fullName>
    </submittedName>
</protein>
<name>A0A939T239_9ACTN</name>
<sequence length="430" mass="46544">MRGSTYARRALATRRAKVVAVAEPDPVRRERFAEEHGIPPEHVFADWRDLAAAGKLADGMIIATQDAEHAEPAVAFAGLGYHLLLEKPMATTEADAAGIVEAVERAGVMLAVCHVLRYTPYTRMLKELIESGRIGTPISIQHLEPVGWWHFAHSYVRGNWRREAESGPVLMSKSVHDIDWIIHVMGELPARIGSFGRLSHFRPENKPAGASDRCLTCPVEKTCAYSAKRLYLSCLGDPDLEAWPLGAVTPDRTEDGVLAALRDGPYGRCVYSGDNDVVDHQVVNMEFPSGATGSFTMTAFSPYAQRQTRIFGSTGCVEGDGIQLQVRDFVTGELETFSTSDAHKAQDGRHDEGDAALADAFIAAIATGDPSALSTDGEESLASHRVVWAAERARHAGTINDVPHDHASDSASHPASHPESHTPAKGTATR</sequence>
<dbReference type="SUPFAM" id="SSF55347">
    <property type="entry name" value="Glyceraldehyde-3-phosphate dehydrogenase-like, C-terminal domain"/>
    <property type="match status" value="1"/>
</dbReference>
<evidence type="ECO:0000256" key="1">
    <source>
        <dbReference type="ARBA" id="ARBA00010928"/>
    </source>
</evidence>
<dbReference type="InterPro" id="IPR036291">
    <property type="entry name" value="NAD(P)-bd_dom_sf"/>
</dbReference>
<dbReference type="GO" id="GO:0000166">
    <property type="term" value="F:nucleotide binding"/>
    <property type="evidence" value="ECO:0007669"/>
    <property type="project" value="InterPro"/>
</dbReference>
<evidence type="ECO:0000313" key="6">
    <source>
        <dbReference type="Proteomes" id="UP000669179"/>
    </source>
</evidence>
<dbReference type="EMBL" id="JAGEOJ010000006">
    <property type="protein sequence ID" value="MBO2448881.1"/>
    <property type="molecule type" value="Genomic_DNA"/>
</dbReference>
<comment type="similarity">
    <text evidence="1">Belongs to the Gfo/Idh/MocA family.</text>
</comment>
<keyword evidence="6" id="KW-1185">Reference proteome</keyword>
<evidence type="ECO:0000313" key="5">
    <source>
        <dbReference type="EMBL" id="MBO2448881.1"/>
    </source>
</evidence>
<reference evidence="5" key="1">
    <citation type="submission" date="2021-03" db="EMBL/GenBank/DDBJ databases">
        <authorList>
            <person name="Kanchanasin P."/>
            <person name="Saeng-In P."/>
            <person name="Phongsopitanun W."/>
            <person name="Yuki M."/>
            <person name="Kudo T."/>
            <person name="Ohkuma M."/>
            <person name="Tanasupawat S."/>
        </authorList>
    </citation>
    <scope>NUCLEOTIDE SEQUENCE</scope>
    <source>
        <strain evidence="5">GKU 128</strain>
    </source>
</reference>